<dbReference type="SUPFAM" id="SSF88723">
    <property type="entry name" value="PIN domain-like"/>
    <property type="match status" value="1"/>
</dbReference>
<proteinExistence type="predicted"/>
<dbReference type="Pfam" id="PF14367">
    <property type="entry name" value="DUF4411"/>
    <property type="match status" value="1"/>
</dbReference>
<organism evidence="1 2">
    <name type="scientific">Corynebacterium nasicanis</name>
    <dbReference type="NCBI Taxonomy" id="1448267"/>
    <lineage>
        <taxon>Bacteria</taxon>
        <taxon>Bacillati</taxon>
        <taxon>Actinomycetota</taxon>
        <taxon>Actinomycetes</taxon>
        <taxon>Mycobacteriales</taxon>
        <taxon>Corynebacteriaceae</taxon>
        <taxon>Corynebacterium</taxon>
    </lineage>
</organism>
<dbReference type="InterPro" id="IPR016541">
    <property type="entry name" value="UCP008505"/>
</dbReference>
<protein>
    <submittedName>
        <fullName evidence="1">DUF4411 family protein</fullName>
    </submittedName>
</protein>
<sequence>MYLIDSNLLINASRTYYAPDLAPFYWEWMIEQAEKGAVASISQVKDELNKGDPKDFLRSWSHRLPDEFWLEPLVEAASSYQEIFEWVSDRQRPYSSAAITQFFAAADSSLIAMAQTRGLRIVTFEKSAPQAKNRVLIPDVCNALGVAYCDGFTMYRELGLRFS</sequence>
<name>A0ABW1QCP0_9CORY</name>
<reference evidence="2" key="1">
    <citation type="journal article" date="2019" name="Int. J. Syst. Evol. Microbiol.">
        <title>The Global Catalogue of Microorganisms (GCM) 10K type strain sequencing project: providing services to taxonomists for standard genome sequencing and annotation.</title>
        <authorList>
            <consortium name="The Broad Institute Genomics Platform"/>
            <consortium name="The Broad Institute Genome Sequencing Center for Infectious Disease"/>
            <person name="Wu L."/>
            <person name="Ma J."/>
        </authorList>
    </citation>
    <scope>NUCLEOTIDE SEQUENCE [LARGE SCALE GENOMIC DNA]</scope>
    <source>
        <strain evidence="2">CCUG 51943</strain>
    </source>
</reference>
<dbReference type="RefSeq" id="WP_377001690.1">
    <property type="nucleotide sequence ID" value="NZ_JBHSQE010000009.1"/>
</dbReference>
<evidence type="ECO:0000313" key="2">
    <source>
        <dbReference type="Proteomes" id="UP001596244"/>
    </source>
</evidence>
<accession>A0ABW1QCP0</accession>
<keyword evidence="2" id="KW-1185">Reference proteome</keyword>
<dbReference type="Proteomes" id="UP001596244">
    <property type="component" value="Unassembled WGS sequence"/>
</dbReference>
<gene>
    <name evidence="1" type="ORF">ACFPUZ_09560</name>
</gene>
<comment type="caution">
    <text evidence="1">The sequence shown here is derived from an EMBL/GenBank/DDBJ whole genome shotgun (WGS) entry which is preliminary data.</text>
</comment>
<dbReference type="InterPro" id="IPR029060">
    <property type="entry name" value="PIN-like_dom_sf"/>
</dbReference>
<dbReference type="EMBL" id="JBHSQE010000009">
    <property type="protein sequence ID" value="MFC6147051.1"/>
    <property type="molecule type" value="Genomic_DNA"/>
</dbReference>
<evidence type="ECO:0000313" key="1">
    <source>
        <dbReference type="EMBL" id="MFC6147051.1"/>
    </source>
</evidence>